<evidence type="ECO:0000313" key="5">
    <source>
        <dbReference type="Proteomes" id="UP000319783"/>
    </source>
</evidence>
<protein>
    <submittedName>
        <fullName evidence="4">Transposase</fullName>
    </submittedName>
</protein>
<dbReference type="PANTHER" id="PTHR33408:SF2">
    <property type="entry name" value="TRANSPOSASE DDE DOMAIN-CONTAINING PROTEIN"/>
    <property type="match status" value="1"/>
</dbReference>
<dbReference type="Pfam" id="PF01609">
    <property type="entry name" value="DDE_Tnp_1"/>
    <property type="match status" value="1"/>
</dbReference>
<feature type="transmembrane region" description="Helical" evidence="1">
    <location>
        <begin position="477"/>
        <end position="501"/>
    </location>
</feature>
<feature type="domain" description="Transposase InsH N-terminal" evidence="3">
    <location>
        <begin position="135"/>
        <end position="196"/>
    </location>
</feature>
<dbReference type="Proteomes" id="UP000319783">
    <property type="component" value="Unassembled WGS sequence"/>
</dbReference>
<proteinExistence type="predicted"/>
<keyword evidence="1" id="KW-0472">Membrane</keyword>
<dbReference type="GO" id="GO:0003677">
    <property type="term" value="F:DNA binding"/>
    <property type="evidence" value="ECO:0007669"/>
    <property type="project" value="InterPro"/>
</dbReference>
<dbReference type="EMBL" id="SULG01000195">
    <property type="protein sequence ID" value="TLD39816.1"/>
    <property type="molecule type" value="Genomic_DNA"/>
</dbReference>
<dbReference type="GO" id="GO:0004803">
    <property type="term" value="F:transposase activity"/>
    <property type="evidence" value="ECO:0007669"/>
    <property type="project" value="InterPro"/>
</dbReference>
<feature type="domain" description="Transposase IS4-like" evidence="2">
    <location>
        <begin position="256"/>
        <end position="497"/>
    </location>
</feature>
<name>A0A533Q5K2_9BACT</name>
<dbReference type="Pfam" id="PF05598">
    <property type="entry name" value="DUF772"/>
    <property type="match status" value="1"/>
</dbReference>
<evidence type="ECO:0000256" key="1">
    <source>
        <dbReference type="SAM" id="Phobius"/>
    </source>
</evidence>
<feature type="transmembrane region" description="Helical" evidence="1">
    <location>
        <begin position="202"/>
        <end position="221"/>
    </location>
</feature>
<accession>A0A533Q5K2</accession>
<keyword evidence="1" id="KW-1133">Transmembrane helix</keyword>
<dbReference type="InterPro" id="IPR002559">
    <property type="entry name" value="Transposase_11"/>
</dbReference>
<evidence type="ECO:0000259" key="3">
    <source>
        <dbReference type="Pfam" id="PF05598"/>
    </source>
</evidence>
<dbReference type="GO" id="GO:0006313">
    <property type="term" value="P:DNA transposition"/>
    <property type="evidence" value="ECO:0007669"/>
    <property type="project" value="InterPro"/>
</dbReference>
<reference evidence="4 5" key="1">
    <citation type="submission" date="2019-04" db="EMBL/GenBank/DDBJ databases">
        <title>Genome of a novel bacterium Candidatus Jettenia ecosi reconstructed from metagenome of an anammox bioreactor.</title>
        <authorList>
            <person name="Mardanov A.V."/>
            <person name="Beletsky A.V."/>
            <person name="Ravin N.V."/>
            <person name="Botchkova E.A."/>
            <person name="Litti Y.V."/>
            <person name="Nozhevnikova A.N."/>
        </authorList>
    </citation>
    <scope>NUCLEOTIDE SEQUENCE [LARGE SCALE GENOMIC DNA]</scope>
    <source>
        <strain evidence="4">J2</strain>
    </source>
</reference>
<evidence type="ECO:0000259" key="2">
    <source>
        <dbReference type="Pfam" id="PF01609"/>
    </source>
</evidence>
<evidence type="ECO:0000313" key="4">
    <source>
        <dbReference type="EMBL" id="TLD39816.1"/>
    </source>
</evidence>
<dbReference type="PANTHER" id="PTHR33408">
    <property type="entry name" value="TRANSPOSASE"/>
    <property type="match status" value="1"/>
</dbReference>
<gene>
    <name evidence="4" type="ORF">JETT_3923</name>
</gene>
<keyword evidence="1" id="KW-0812">Transmembrane</keyword>
<sequence length="510" mass="58786">MLFIRDDHKPIYNSLHDLKSDKTINEWFNLAVYDESTLSQTAQEIDSILKKIPESFLSHPPLNVKNFHSPHQQLTFSDVDDYEWFRQFFYSPRQLQKHYPLAILAFFDFSFLNFILDENPNVSLSRSLFKKSSDEKISSYYSPVSKFKMLLLRHLKNLPSDAEIPRFLEENDKYAKACGLSPLAIPHESQINRFKNHEITPIQILAIFYFMVTVAVTHKIVDSYLAAIDSSILDSHANPFHKTLTGSCKTCPYAQTCSHPTEWASKDVNASFTVKKEEVFYGHKVHTMVDSVSNLVMGLFISPSNLNDNPLFIPLLKAIDTIVRFRFKKYAADKGYDDKDNYHFVVNELKAEPVIPHREGTKTSPSSELFRIKDRVYHCTKVDMPLRPNGSDKKQNTLMFKCPNGFNGFSCPHAAECLKQGQTHKTFKVQIQDDLRISGTPTTPKGSFQWKDDFNRRTSVERVFSDTKRVRQVASFLNFNLTAIFTHIVVAFVAHNLTVIFDHFKDTLRL</sequence>
<dbReference type="InterPro" id="IPR008490">
    <property type="entry name" value="Transposase_InsH_N"/>
</dbReference>
<comment type="caution">
    <text evidence="4">The sequence shown here is derived from an EMBL/GenBank/DDBJ whole genome shotgun (WGS) entry which is preliminary data.</text>
</comment>
<dbReference type="AlphaFoldDB" id="A0A533Q5K2"/>
<organism evidence="4 5">
    <name type="scientific">Candidatus Jettenia ecosi</name>
    <dbReference type="NCBI Taxonomy" id="2494326"/>
    <lineage>
        <taxon>Bacteria</taxon>
        <taxon>Pseudomonadati</taxon>
        <taxon>Planctomycetota</taxon>
        <taxon>Candidatus Brocadiia</taxon>
        <taxon>Candidatus Brocadiales</taxon>
        <taxon>Candidatus Brocadiaceae</taxon>
        <taxon>Candidatus Jettenia</taxon>
    </lineage>
</organism>